<dbReference type="PANTHER" id="PTHR16222:SF12">
    <property type="entry name" value="ADP-RIBOSYLGLYCOHYDROLASE-RELATED"/>
    <property type="match status" value="1"/>
</dbReference>
<organism evidence="1 2">
    <name type="scientific">Microbacterium elymi</name>
    <dbReference type="NCBI Taxonomy" id="2909587"/>
    <lineage>
        <taxon>Bacteria</taxon>
        <taxon>Bacillati</taxon>
        <taxon>Actinomycetota</taxon>
        <taxon>Actinomycetes</taxon>
        <taxon>Micrococcales</taxon>
        <taxon>Microbacteriaceae</taxon>
        <taxon>Microbacterium</taxon>
    </lineage>
</organism>
<accession>A0ABY5NHM1</accession>
<reference evidence="1" key="1">
    <citation type="submission" date="2022-01" db="EMBL/GenBank/DDBJ databases">
        <title>Microbacterium eymi and Microbacterium rhizovicinus sp. nov., isolated from the rhizospheric soil of Elymus tsukushiensis, a plant native to the Dokdo Islands, Republic of Korea.</title>
        <authorList>
            <person name="Hwang Y.J."/>
        </authorList>
    </citation>
    <scope>NUCLEOTIDE SEQUENCE</scope>
    <source>
        <strain evidence="1">KUDC0405</strain>
    </source>
</reference>
<protein>
    <submittedName>
        <fullName evidence="1">ADP-ribosylglycohydrolase family protein</fullName>
    </submittedName>
</protein>
<name>A0ABY5NHM1_9MICO</name>
<gene>
    <name evidence="1" type="ORF">L2X98_29470</name>
</gene>
<proteinExistence type="predicted"/>
<dbReference type="SUPFAM" id="SSF101478">
    <property type="entry name" value="ADP-ribosylglycohydrolase"/>
    <property type="match status" value="1"/>
</dbReference>
<evidence type="ECO:0000313" key="2">
    <source>
        <dbReference type="Proteomes" id="UP001054811"/>
    </source>
</evidence>
<dbReference type="PANTHER" id="PTHR16222">
    <property type="entry name" value="ADP-RIBOSYLGLYCOHYDROLASE"/>
    <property type="match status" value="1"/>
</dbReference>
<dbReference type="EMBL" id="CP091139">
    <property type="protein sequence ID" value="UUT34629.1"/>
    <property type="molecule type" value="Genomic_DNA"/>
</dbReference>
<sequence length="472" mass="49848">MTQTASGSALSGWMRSPGRLHEAQLVEPEDLVAQEIVASRDEGRDVAAVAEAWTAVGGVLEVPRNGASAQRASDESRAVAVRLLDELDALPMPADPRRPEGFDQIIAAAPDVPRLAAVSGDIEDRIHGAWLGRAAGCLLGKPVEKIPPEGIRELLTSAGRWPLDFYFTAEGVAPDSLARWPWNRRSAPTSLVENIDGMPEDDDLNYPLLNLALVERIGRRFTVEDVAEAWLAELPAGRVFTAERAAYRNLLEGIDPEGCARVRNPFREWIGALIRGDVFGWISPGDPREAARMAFEDARLSHTGNGLYGELWAAGLAAAAVVGDDVETVLDAASAVVPASSGLADAVAFGRRLGHSGGTLDDDLAALAERYAGVHWVHVVNNAATIAWALTRGGGRLERACALAVMAGWDTDSVGATVGGVCGAIAGARALPASWTAPLHDRIATSLPGLDGVAISEVARRTTALAVGKEEQ</sequence>
<dbReference type="Pfam" id="PF03747">
    <property type="entry name" value="ADP_ribosyl_GH"/>
    <property type="match status" value="1"/>
</dbReference>
<keyword evidence="2" id="KW-1185">Reference proteome</keyword>
<evidence type="ECO:0000313" key="1">
    <source>
        <dbReference type="EMBL" id="UUT34629.1"/>
    </source>
</evidence>
<dbReference type="Proteomes" id="UP001054811">
    <property type="component" value="Chromosome"/>
</dbReference>
<dbReference type="InterPro" id="IPR036705">
    <property type="entry name" value="Ribosyl_crysJ1_sf"/>
</dbReference>
<dbReference type="Gene3D" id="1.10.4080.10">
    <property type="entry name" value="ADP-ribosylation/Crystallin J1"/>
    <property type="match status" value="1"/>
</dbReference>
<dbReference type="InterPro" id="IPR050792">
    <property type="entry name" value="ADP-ribosylglycohydrolase"/>
</dbReference>
<dbReference type="InterPro" id="IPR005502">
    <property type="entry name" value="Ribosyl_crysJ1"/>
</dbReference>
<dbReference type="RefSeq" id="WP_259611155.1">
    <property type="nucleotide sequence ID" value="NZ_CP091139.2"/>
</dbReference>